<dbReference type="GO" id="GO:0005829">
    <property type="term" value="C:cytosol"/>
    <property type="evidence" value="ECO:0007669"/>
    <property type="project" value="TreeGrafter"/>
</dbReference>
<keyword evidence="10 14" id="KW-0648">Protein biosynthesis</keyword>
<evidence type="ECO:0000256" key="10">
    <source>
        <dbReference type="ARBA" id="ARBA00022917"/>
    </source>
</evidence>
<dbReference type="HAMAP" id="MF_02002">
    <property type="entry name" value="Ile_tRNA_synth_type1"/>
    <property type="match status" value="1"/>
</dbReference>
<feature type="binding site" evidence="14">
    <location>
        <position position="904"/>
    </location>
    <ligand>
        <name>Zn(2+)</name>
        <dbReference type="ChEBI" id="CHEBI:29105"/>
    </ligand>
</feature>
<dbReference type="FunFam" id="3.40.50.620:FF:000048">
    <property type="entry name" value="Isoleucine--tRNA ligase"/>
    <property type="match status" value="1"/>
</dbReference>
<evidence type="ECO:0000256" key="12">
    <source>
        <dbReference type="ARBA" id="ARBA00025217"/>
    </source>
</evidence>
<evidence type="ECO:0000256" key="5">
    <source>
        <dbReference type="ARBA" id="ARBA00022598"/>
    </source>
</evidence>
<proteinExistence type="inferred from homology"/>
<dbReference type="EC" id="6.1.1.5" evidence="14"/>
<dbReference type="PROSITE" id="PS00178">
    <property type="entry name" value="AA_TRNA_LIGASE_I"/>
    <property type="match status" value="1"/>
</dbReference>
<sequence>MSDYKSTLNLPATSFAMKANLANREPSFLKQWQDDNLYARIREKNKGKPQFILHDGPPYANGDIHIGHAVNKVLKDMIIKSKSLSGFDAPYVPGWDCHGLPIELNVEKKKGKVGHKIDANAFRAECRKYADTQVEKQRQDFKRLGILGDWDNPYLTKNFGYEANIVRALSKMVENNHVSKGYKPVHWCTECGSALAEAEVEYKDKQSDAIDVKFTFVDNAVFGVDKPVSVVIWTTTPWTLPANEAVALHPELAYVLAEVGDEYLLLTQALAENALSRYGVEGSIGNKSFTGSELEGLKVQHPFYDKQVPVILGDHVTTDAGTGAVHTAPAHGQEDFAVGLKYGLPVECPVDGRGVFFEDTELLAGQFIFKANASVIEILEQKGTLVKHEPLTHSYPHCWRHKTPVIFRATPQWFVSMTQNGLRDAVNVEIPKVDWIPDWGKKRIELMVGNRPDWCISRQRFWGVPITMFVHKQTGELHPNTQGLFAQVADKIEQGGIEAWFESDIADFLGDDAENYDKTTDTLDVWFDSGVSHYAVLKARSGLADVADLYLEGSDQHRGWFQSSLLSSVAINGKAPYRQVLTHGFVVDKDGRKMSKSLGNVMLPQKVVNNLGADILRLWIAGTDYTGEMTVSDEILKRSADSYRRIRNTLRFMMSNMQGFEASEHLVGSDKMLDLDKWIVSKTADLQAQILTAYEHYNFHNAMQLILNFCTNDLGGFYLDIIKDRQYTTQENSIARRSAQTALHHMTQAMVRWLAPILSFTAEEIWQTIEPNSDSIFLQEWYAEFSADYSNEAIDVARTINPFVRKQMEEMRNIKAIGSSLDAEVDIYCDEVTYQALAKLGDELRFVFITSYARIHPLSDKTDDCVKADENTFIKVTQSTHEKCVRCWHHREDIGKNSEHPELCGRCVENVAGGGEIRKFA</sequence>
<feature type="short sequence motif" description="'HIGH' region" evidence="14">
    <location>
        <begin position="58"/>
        <end position="68"/>
    </location>
</feature>
<feature type="binding site" evidence="14">
    <location>
        <position position="596"/>
    </location>
    <ligand>
        <name>ATP</name>
        <dbReference type="ChEBI" id="CHEBI:30616"/>
    </ligand>
</feature>
<reference evidence="18" key="1">
    <citation type="submission" date="2023-10" db="EMBL/GenBank/DDBJ databases">
        <title>The first scallop-associated chemosynthetic bacterial symbiont.</title>
        <authorList>
            <person name="Lin Y.-T."/>
            <person name="Sun J."/>
            <person name="Ip J.C.-H."/>
            <person name="He X."/>
            <person name="Gao Z.-M."/>
            <person name="Perez M."/>
            <person name="Xu T."/>
            <person name="Qian P.-Y."/>
            <person name="Qiu J.-W."/>
        </authorList>
    </citation>
    <scope>NUCLEOTIDE SEQUENCE</scope>
    <source>
        <strain evidence="18">Gill1</strain>
    </source>
</reference>
<dbReference type="GO" id="GO:0006428">
    <property type="term" value="P:isoleucyl-tRNA aminoacylation"/>
    <property type="evidence" value="ECO:0007669"/>
    <property type="project" value="UniProtKB-UniRule"/>
</dbReference>
<evidence type="ECO:0000256" key="13">
    <source>
        <dbReference type="ARBA" id="ARBA00048359"/>
    </source>
</evidence>
<dbReference type="FunFam" id="1.10.730.20:FF:000001">
    <property type="entry name" value="Isoleucine--tRNA ligase"/>
    <property type="match status" value="1"/>
</dbReference>
<keyword evidence="8 14" id="KW-0862">Zinc</keyword>
<dbReference type="CDD" id="cd07960">
    <property type="entry name" value="Anticodon_Ia_Ile_BEm"/>
    <property type="match status" value="1"/>
</dbReference>
<dbReference type="AlphaFoldDB" id="A0AAU6PI55"/>
<dbReference type="NCBIfam" id="TIGR00392">
    <property type="entry name" value="ileS"/>
    <property type="match status" value="1"/>
</dbReference>
<feature type="binding site" evidence="14">
    <location>
        <position position="552"/>
    </location>
    <ligand>
        <name>L-isoleucyl-5'-AMP</name>
        <dbReference type="ChEBI" id="CHEBI:178002"/>
    </ligand>
</feature>
<dbReference type="SUPFAM" id="SSF52374">
    <property type="entry name" value="Nucleotidylyl transferase"/>
    <property type="match status" value="1"/>
</dbReference>
<dbReference type="PANTHER" id="PTHR42765:SF1">
    <property type="entry name" value="ISOLEUCINE--TRNA LIGASE, MITOCHONDRIAL"/>
    <property type="match status" value="1"/>
</dbReference>
<comment type="domain">
    <text evidence="14">IleRS has two distinct active sites: one for aminoacylation and one for editing. The misactivated valine is translocated from the active site to the editing site, which sterically excludes the correctly activated isoleucine. The single editing site contains two valyl binding pockets, one specific for each substrate (Val-AMP or Val-tRNA(Ile)).</text>
</comment>
<dbReference type="CDD" id="cd00818">
    <property type="entry name" value="IleRS_core"/>
    <property type="match status" value="1"/>
</dbReference>
<feature type="domain" description="Zinc finger FPG/IleRS-type" evidence="16">
    <location>
        <begin position="882"/>
        <end position="909"/>
    </location>
</feature>
<comment type="cofactor">
    <cofactor evidence="14">
        <name>Zn(2+)</name>
        <dbReference type="ChEBI" id="CHEBI:29105"/>
    </cofactor>
    <text evidence="14">Binds 1 zinc ion per subunit.</text>
</comment>
<organism evidence="18">
    <name type="scientific">Catillopecten margaritatus gill symbiont</name>
    <dbReference type="NCBI Taxonomy" id="3083288"/>
    <lineage>
        <taxon>Bacteria</taxon>
        <taxon>Pseudomonadati</taxon>
        <taxon>Pseudomonadota</taxon>
        <taxon>Gammaproteobacteria</taxon>
        <taxon>sulfur-oxidizing symbionts</taxon>
    </lineage>
</organism>
<dbReference type="InterPro" id="IPR010663">
    <property type="entry name" value="Znf_FPG/IleRS"/>
</dbReference>
<dbReference type="InterPro" id="IPR033708">
    <property type="entry name" value="Anticodon_Ile_BEm"/>
</dbReference>
<evidence type="ECO:0000256" key="1">
    <source>
        <dbReference type="ARBA" id="ARBA00004496"/>
    </source>
</evidence>
<dbReference type="InterPro" id="IPR001412">
    <property type="entry name" value="aa-tRNA-synth_I_CS"/>
</dbReference>
<feature type="binding site" evidence="14">
    <location>
        <position position="887"/>
    </location>
    <ligand>
        <name>Zn(2+)</name>
        <dbReference type="ChEBI" id="CHEBI:29105"/>
    </ligand>
</feature>
<evidence type="ECO:0000256" key="11">
    <source>
        <dbReference type="ARBA" id="ARBA00023146"/>
    </source>
</evidence>
<feature type="domain" description="Methionyl/Valyl/Leucyl/Isoleucyl-tRNA synthetase anticodon-binding" evidence="17">
    <location>
        <begin position="676"/>
        <end position="826"/>
    </location>
</feature>
<dbReference type="Pfam" id="PF08264">
    <property type="entry name" value="Anticodon_1"/>
    <property type="match status" value="1"/>
</dbReference>
<dbReference type="InterPro" id="IPR013155">
    <property type="entry name" value="M/V/L/I-tRNA-synth_anticd-bd"/>
</dbReference>
<dbReference type="SUPFAM" id="SSF50677">
    <property type="entry name" value="ValRS/IleRS/LeuRS editing domain"/>
    <property type="match status" value="1"/>
</dbReference>
<dbReference type="InterPro" id="IPR050081">
    <property type="entry name" value="Ile-tRNA_ligase"/>
</dbReference>
<keyword evidence="6 14" id="KW-0479">Metal-binding</keyword>
<dbReference type="PANTHER" id="PTHR42765">
    <property type="entry name" value="SOLEUCYL-TRNA SYNTHETASE"/>
    <property type="match status" value="1"/>
</dbReference>
<dbReference type="GO" id="GO:0002161">
    <property type="term" value="F:aminoacyl-tRNA deacylase activity"/>
    <property type="evidence" value="ECO:0007669"/>
    <property type="project" value="InterPro"/>
</dbReference>
<dbReference type="Pfam" id="PF00133">
    <property type="entry name" value="tRNA-synt_1"/>
    <property type="match status" value="1"/>
</dbReference>
<dbReference type="FunFam" id="3.40.50.620:FF:000042">
    <property type="entry name" value="Isoleucine--tRNA ligase"/>
    <property type="match status" value="1"/>
</dbReference>
<keyword evidence="5 14" id="KW-0436">Ligase</keyword>
<accession>A0AAU6PI55</accession>
<evidence type="ECO:0000256" key="2">
    <source>
        <dbReference type="ARBA" id="ARBA00006887"/>
    </source>
</evidence>
<evidence type="ECO:0000259" key="16">
    <source>
        <dbReference type="Pfam" id="PF06827"/>
    </source>
</evidence>
<evidence type="ECO:0000256" key="7">
    <source>
        <dbReference type="ARBA" id="ARBA00022741"/>
    </source>
</evidence>
<gene>
    <name evidence="14 18" type="primary">ileS</name>
    <name evidence="18" type="ORF">Ctma_1401</name>
</gene>
<dbReference type="Gene3D" id="3.90.740.10">
    <property type="entry name" value="Valyl/Leucyl/Isoleucyl-tRNA synthetase, editing domain"/>
    <property type="match status" value="1"/>
</dbReference>
<evidence type="ECO:0000313" key="18">
    <source>
        <dbReference type="EMBL" id="WXU00672.1"/>
    </source>
</evidence>
<comment type="subunit">
    <text evidence="3 14">Monomer.</text>
</comment>
<comment type="catalytic activity">
    <reaction evidence="13 14">
        <text>tRNA(Ile) + L-isoleucine + ATP = L-isoleucyl-tRNA(Ile) + AMP + diphosphate</text>
        <dbReference type="Rhea" id="RHEA:11060"/>
        <dbReference type="Rhea" id="RHEA-COMP:9666"/>
        <dbReference type="Rhea" id="RHEA-COMP:9695"/>
        <dbReference type="ChEBI" id="CHEBI:30616"/>
        <dbReference type="ChEBI" id="CHEBI:33019"/>
        <dbReference type="ChEBI" id="CHEBI:58045"/>
        <dbReference type="ChEBI" id="CHEBI:78442"/>
        <dbReference type="ChEBI" id="CHEBI:78528"/>
        <dbReference type="ChEBI" id="CHEBI:456215"/>
        <dbReference type="EC" id="6.1.1.5"/>
    </reaction>
</comment>
<evidence type="ECO:0000256" key="6">
    <source>
        <dbReference type="ARBA" id="ARBA00022723"/>
    </source>
</evidence>
<keyword evidence="7 14" id="KW-0547">Nucleotide-binding</keyword>
<dbReference type="Gene3D" id="1.10.730.20">
    <property type="match status" value="1"/>
</dbReference>
<feature type="short sequence motif" description="'KMSKS' region" evidence="14">
    <location>
        <begin position="593"/>
        <end position="597"/>
    </location>
</feature>
<dbReference type="GO" id="GO:0005524">
    <property type="term" value="F:ATP binding"/>
    <property type="evidence" value="ECO:0007669"/>
    <property type="project" value="UniProtKB-UniRule"/>
</dbReference>
<dbReference type="InterPro" id="IPR002301">
    <property type="entry name" value="Ile-tRNA-ligase"/>
</dbReference>
<evidence type="ECO:0000259" key="17">
    <source>
        <dbReference type="Pfam" id="PF08264"/>
    </source>
</evidence>
<evidence type="ECO:0000256" key="4">
    <source>
        <dbReference type="ARBA" id="ARBA00022490"/>
    </source>
</evidence>
<dbReference type="GO" id="GO:0000049">
    <property type="term" value="F:tRNA binding"/>
    <property type="evidence" value="ECO:0007669"/>
    <property type="project" value="InterPro"/>
</dbReference>
<keyword evidence="4 14" id="KW-0963">Cytoplasm</keyword>
<dbReference type="SUPFAM" id="SSF47323">
    <property type="entry name" value="Anticodon-binding domain of a subclass of class I aminoacyl-tRNA synthetases"/>
    <property type="match status" value="1"/>
</dbReference>
<dbReference type="InterPro" id="IPR002300">
    <property type="entry name" value="aa-tRNA-synth_Ia"/>
</dbReference>
<dbReference type="InterPro" id="IPR009008">
    <property type="entry name" value="Val/Leu/Ile-tRNA-synth_edit"/>
</dbReference>
<dbReference type="InterPro" id="IPR014729">
    <property type="entry name" value="Rossmann-like_a/b/a_fold"/>
</dbReference>
<dbReference type="InterPro" id="IPR023585">
    <property type="entry name" value="Ile-tRNA-ligase_type1"/>
</dbReference>
<keyword evidence="11 14" id="KW-0030">Aminoacyl-tRNA synthetase</keyword>
<dbReference type="InterPro" id="IPR009080">
    <property type="entry name" value="tRNAsynth_Ia_anticodon-bd"/>
</dbReference>
<comment type="similarity">
    <text evidence="2 14">Belongs to the class-I aminoacyl-tRNA synthetase family. IleS type 1 subfamily.</text>
</comment>
<dbReference type="Pfam" id="PF06827">
    <property type="entry name" value="zf-FPG_IleRS"/>
    <property type="match status" value="1"/>
</dbReference>
<feature type="binding site" evidence="14">
    <location>
        <position position="907"/>
    </location>
    <ligand>
        <name>Zn(2+)</name>
        <dbReference type="ChEBI" id="CHEBI:29105"/>
    </ligand>
</feature>
<dbReference type="EMBL" id="CP138327">
    <property type="protein sequence ID" value="WXU00672.1"/>
    <property type="molecule type" value="Genomic_DNA"/>
</dbReference>
<evidence type="ECO:0000256" key="3">
    <source>
        <dbReference type="ARBA" id="ARBA00011245"/>
    </source>
</evidence>
<name>A0AAU6PI55_9GAMM</name>
<evidence type="ECO:0000256" key="8">
    <source>
        <dbReference type="ARBA" id="ARBA00022833"/>
    </source>
</evidence>
<dbReference type="GO" id="GO:0004822">
    <property type="term" value="F:isoleucine-tRNA ligase activity"/>
    <property type="evidence" value="ECO:0007669"/>
    <property type="project" value="UniProtKB-UniRule"/>
</dbReference>
<comment type="subcellular location">
    <subcellularLocation>
        <location evidence="1 14">Cytoplasm</location>
    </subcellularLocation>
</comment>
<comment type="function">
    <text evidence="12 14">Catalyzes the attachment of isoleucine to tRNA(Ile). As IleRS can inadvertently accommodate and process structurally similar amino acids such as valine, to avoid such errors it has two additional distinct tRNA(Ile)-dependent editing activities. One activity is designated as 'pretransfer' editing and involves the hydrolysis of activated Val-AMP. The other activity is designated 'posttransfer' editing and involves deacylation of mischarged Val-tRNA(Ile).</text>
</comment>
<feature type="domain" description="Aminoacyl-tRNA synthetase class Ia" evidence="15">
    <location>
        <begin position="28"/>
        <end position="631"/>
    </location>
</feature>
<evidence type="ECO:0000256" key="9">
    <source>
        <dbReference type="ARBA" id="ARBA00022840"/>
    </source>
</evidence>
<protein>
    <recommendedName>
        <fullName evidence="14">Isoleucine--tRNA ligase</fullName>
        <ecNumber evidence="14">6.1.1.5</ecNumber>
    </recommendedName>
    <alternativeName>
        <fullName evidence="14">Isoleucyl-tRNA synthetase</fullName>
        <shortName evidence="14">IleRS</shortName>
    </alternativeName>
</protein>
<keyword evidence="9 14" id="KW-0067">ATP-binding</keyword>
<dbReference type="Gene3D" id="3.40.50.620">
    <property type="entry name" value="HUPs"/>
    <property type="match status" value="2"/>
</dbReference>
<feature type="binding site" evidence="14">
    <location>
        <position position="884"/>
    </location>
    <ligand>
        <name>Zn(2+)</name>
        <dbReference type="ChEBI" id="CHEBI:29105"/>
    </ligand>
</feature>
<dbReference type="PRINTS" id="PR00984">
    <property type="entry name" value="TRNASYNTHILE"/>
</dbReference>
<evidence type="ECO:0000256" key="14">
    <source>
        <dbReference type="HAMAP-Rule" id="MF_02002"/>
    </source>
</evidence>
<evidence type="ECO:0000259" key="15">
    <source>
        <dbReference type="Pfam" id="PF00133"/>
    </source>
</evidence>
<dbReference type="GO" id="GO:0008270">
    <property type="term" value="F:zinc ion binding"/>
    <property type="evidence" value="ECO:0007669"/>
    <property type="project" value="UniProtKB-UniRule"/>
</dbReference>